<dbReference type="NCBIfam" id="TIGR01161">
    <property type="entry name" value="purK"/>
    <property type="match status" value="1"/>
</dbReference>
<dbReference type="InterPro" id="IPR011761">
    <property type="entry name" value="ATP-grasp"/>
</dbReference>
<keyword evidence="4 5" id="KW-0436">Ligase</keyword>
<keyword evidence="8" id="KW-1185">Reference proteome</keyword>
<sequence>MTQRIAILGGGQLARMSAAAAYRLGCEVGIVARPGDDSPALRLATERFVGDWSSPALLDAVAAGADVVLLENEFIAPDILRYLEATGKCQVVPSSQTIALVQDKFFQKTALAQAGLPVPRFTAVDTPDDVLAASHRFGLPLVLKCRTNGYDGYGNELIRGTADIAPAFEKLLRRGSPLMVEEFIPFTKELAVMAVRNQRGEEVIYPVVETIQHAHVCHTVLAPAAVSETTAANVTALARQVLEAIHGTGIFGIELFLLNDGEVLINEIAPRPHNSGHYTIEACETSQFENHIRAGLNLPLGSPRMRTPVAVMVNLLSGFEAPAQPTGLETALQVPGVTVHLYGKKASRPGRKMGHVTALGADLVETRERALRAARAIAI</sequence>
<comment type="pathway">
    <text evidence="4 5">Purine metabolism; IMP biosynthesis via de novo pathway; 5-amino-1-(5-phospho-D-ribosyl)imidazole-4-carboxylate from 5-amino-1-(5-phospho-D-ribosyl)imidazole (N5-CAIR route): step 1/2.</text>
</comment>
<dbReference type="InterPro" id="IPR016185">
    <property type="entry name" value="PreATP-grasp_dom_sf"/>
</dbReference>
<dbReference type="InterPro" id="IPR003135">
    <property type="entry name" value="ATP-grasp_carboxylate-amine"/>
</dbReference>
<dbReference type="GO" id="GO:0034028">
    <property type="term" value="F:5-(carboxyamino)imidazole ribonucleotide synthase activity"/>
    <property type="evidence" value="ECO:0007669"/>
    <property type="project" value="UniProtKB-EC"/>
</dbReference>
<dbReference type="InterPro" id="IPR011054">
    <property type="entry name" value="Rudment_hybrid_motif"/>
</dbReference>
<feature type="binding site" evidence="4">
    <location>
        <position position="104"/>
    </location>
    <ligand>
        <name>ATP</name>
        <dbReference type="ChEBI" id="CHEBI:30616"/>
    </ligand>
</feature>
<name>A0ABX8B852_9BACT</name>
<keyword evidence="3 4" id="KW-0067">ATP-binding</keyword>
<proteinExistence type="inferred from homology"/>
<dbReference type="Pfam" id="PF22660">
    <property type="entry name" value="RS_preATP-grasp-like"/>
    <property type="match status" value="1"/>
</dbReference>
<keyword evidence="2 4" id="KW-0658">Purine biosynthesis</keyword>
<keyword evidence="1 4" id="KW-0547">Nucleotide-binding</keyword>
<evidence type="ECO:0000256" key="2">
    <source>
        <dbReference type="ARBA" id="ARBA00022755"/>
    </source>
</evidence>
<dbReference type="NCBIfam" id="NF004680">
    <property type="entry name" value="PRK06019.1-6"/>
    <property type="match status" value="1"/>
</dbReference>
<evidence type="ECO:0000313" key="8">
    <source>
        <dbReference type="Proteomes" id="UP000677668"/>
    </source>
</evidence>
<dbReference type="PROSITE" id="PS50975">
    <property type="entry name" value="ATP_GRASP"/>
    <property type="match status" value="1"/>
</dbReference>
<evidence type="ECO:0000256" key="5">
    <source>
        <dbReference type="RuleBase" id="RU361200"/>
    </source>
</evidence>
<feature type="binding site" evidence="4">
    <location>
        <position position="189"/>
    </location>
    <ligand>
        <name>ATP</name>
        <dbReference type="ChEBI" id="CHEBI:30616"/>
    </ligand>
</feature>
<feature type="binding site" evidence="4">
    <location>
        <begin position="181"/>
        <end position="184"/>
    </location>
    <ligand>
        <name>ATP</name>
        <dbReference type="ChEBI" id="CHEBI:30616"/>
    </ligand>
</feature>
<dbReference type="Proteomes" id="UP000677668">
    <property type="component" value="Chromosome 2"/>
</dbReference>
<evidence type="ECO:0000256" key="4">
    <source>
        <dbReference type="HAMAP-Rule" id="MF_01928"/>
    </source>
</evidence>
<comment type="similarity">
    <text evidence="4 5">Belongs to the PurK/PurT family.</text>
</comment>
<feature type="binding site" evidence="4">
    <location>
        <position position="144"/>
    </location>
    <ligand>
        <name>ATP</name>
        <dbReference type="ChEBI" id="CHEBI:30616"/>
    </ligand>
</feature>
<dbReference type="NCBIfam" id="NF004679">
    <property type="entry name" value="PRK06019.1-5"/>
    <property type="match status" value="1"/>
</dbReference>
<gene>
    <name evidence="4 5" type="primary">purK</name>
    <name evidence="7" type="ORF">J8C05_14725</name>
</gene>
<evidence type="ECO:0000259" key="6">
    <source>
        <dbReference type="PROSITE" id="PS50975"/>
    </source>
</evidence>
<dbReference type="InterPro" id="IPR005875">
    <property type="entry name" value="PurK"/>
</dbReference>
<comment type="function">
    <text evidence="4">Catalyzes the ATP-dependent conversion of 5-aminoimidazole ribonucleotide (AIR) and HCO(3)(-) to N5-carboxyaminoimidazole ribonucleotide (N5-CAIR).</text>
</comment>
<protein>
    <recommendedName>
        <fullName evidence="4 5">N5-carboxyaminoimidazole ribonucleotide synthase</fullName>
        <shortName evidence="4 5">N5-CAIR synthase</shortName>
        <ecNumber evidence="4 5">6.3.4.18</ecNumber>
    </recommendedName>
    <alternativeName>
        <fullName evidence="4 5">5-(carboxyamino)imidazole ribonucleotide synthetase</fullName>
    </alternativeName>
</protein>
<comment type="subunit">
    <text evidence="4 5">Homodimer.</text>
</comment>
<feature type="domain" description="ATP-grasp" evidence="6">
    <location>
        <begin position="108"/>
        <end position="296"/>
    </location>
</feature>
<dbReference type="Gene3D" id="3.40.50.20">
    <property type="match status" value="1"/>
</dbReference>
<comment type="function">
    <text evidence="5">Catalyzes the ATP-dependent conversion of 5-aminoimidazole ribonucleotide (AIR) and HCO(3)- to N5-carboxyaminoimidazole ribonucleotide (N5-CAIR).</text>
</comment>
<dbReference type="SUPFAM" id="SSF56059">
    <property type="entry name" value="Glutathione synthetase ATP-binding domain-like"/>
    <property type="match status" value="1"/>
</dbReference>
<dbReference type="Gene3D" id="3.30.470.20">
    <property type="entry name" value="ATP-grasp fold, B domain"/>
    <property type="match status" value="1"/>
</dbReference>
<dbReference type="Pfam" id="PF17769">
    <property type="entry name" value="PurK_C"/>
    <property type="match status" value="1"/>
</dbReference>
<feature type="binding site" evidence="4">
    <location>
        <begin position="266"/>
        <end position="267"/>
    </location>
    <ligand>
        <name>ATP</name>
        <dbReference type="ChEBI" id="CHEBI:30616"/>
    </ligand>
</feature>
<organism evidence="7 8">
    <name type="scientific">Chloracidobacterium sp. N</name>
    <dbReference type="NCBI Taxonomy" id="2821540"/>
    <lineage>
        <taxon>Bacteria</taxon>
        <taxon>Pseudomonadati</taxon>
        <taxon>Acidobacteriota</taxon>
        <taxon>Terriglobia</taxon>
        <taxon>Terriglobales</taxon>
        <taxon>Acidobacteriaceae</taxon>
        <taxon>Chloracidobacterium</taxon>
        <taxon>Chloracidobacterium aggregatum</taxon>
    </lineage>
</organism>
<evidence type="ECO:0000256" key="1">
    <source>
        <dbReference type="ARBA" id="ARBA00022741"/>
    </source>
</evidence>
<dbReference type="InterPro" id="IPR013815">
    <property type="entry name" value="ATP_grasp_subdomain_1"/>
</dbReference>
<comment type="caution">
    <text evidence="4">Lacks conserved residue(s) required for the propagation of feature annotation.</text>
</comment>
<evidence type="ECO:0000256" key="3">
    <source>
        <dbReference type="ARBA" id="ARBA00022840"/>
    </source>
</evidence>
<dbReference type="InterPro" id="IPR040686">
    <property type="entry name" value="PurK_C"/>
</dbReference>
<comment type="catalytic activity">
    <reaction evidence="4 5">
        <text>5-amino-1-(5-phospho-beta-D-ribosyl)imidazole + hydrogencarbonate + ATP = 5-carboxyamino-1-(5-phospho-D-ribosyl)imidazole + ADP + phosphate + 2 H(+)</text>
        <dbReference type="Rhea" id="RHEA:19317"/>
        <dbReference type="ChEBI" id="CHEBI:15378"/>
        <dbReference type="ChEBI" id="CHEBI:17544"/>
        <dbReference type="ChEBI" id="CHEBI:30616"/>
        <dbReference type="ChEBI" id="CHEBI:43474"/>
        <dbReference type="ChEBI" id="CHEBI:58730"/>
        <dbReference type="ChEBI" id="CHEBI:137981"/>
        <dbReference type="ChEBI" id="CHEBI:456216"/>
        <dbReference type="EC" id="6.3.4.18"/>
    </reaction>
</comment>
<accession>A0ABX8B852</accession>
<dbReference type="PANTHER" id="PTHR11609:SF5">
    <property type="entry name" value="PHOSPHORIBOSYLAMINOIMIDAZOLE CARBOXYLASE"/>
    <property type="match status" value="1"/>
</dbReference>
<dbReference type="Pfam" id="PF02222">
    <property type="entry name" value="ATP-grasp"/>
    <property type="match status" value="1"/>
</dbReference>
<dbReference type="EC" id="6.3.4.18" evidence="4 5"/>
<dbReference type="RefSeq" id="WP_211423501.1">
    <property type="nucleotide sequence ID" value="NZ_CP072643.1"/>
</dbReference>
<dbReference type="InterPro" id="IPR054350">
    <property type="entry name" value="PurT/PurK_preATP-grasp"/>
</dbReference>
<dbReference type="Gene3D" id="3.30.1490.20">
    <property type="entry name" value="ATP-grasp fold, A domain"/>
    <property type="match status" value="1"/>
</dbReference>
<reference evidence="7 8" key="1">
    <citation type="submission" date="2021-03" db="EMBL/GenBank/DDBJ databases">
        <title>Genomic and phenotypic characterization of Chloracidobacterium isolates provides evidence for multiple species.</title>
        <authorList>
            <person name="Saini M.K."/>
            <person name="Costas A.M.G."/>
            <person name="Tank M."/>
            <person name="Bryant D.A."/>
        </authorList>
    </citation>
    <scope>NUCLEOTIDE SEQUENCE [LARGE SCALE GENOMIC DNA]</scope>
    <source>
        <strain evidence="7 8">N</strain>
    </source>
</reference>
<dbReference type="SUPFAM" id="SSF51246">
    <property type="entry name" value="Rudiment single hybrid motif"/>
    <property type="match status" value="1"/>
</dbReference>
<dbReference type="EMBL" id="CP072643">
    <property type="protein sequence ID" value="QUV95266.1"/>
    <property type="molecule type" value="Genomic_DNA"/>
</dbReference>
<dbReference type="SUPFAM" id="SSF52440">
    <property type="entry name" value="PreATP-grasp domain"/>
    <property type="match status" value="1"/>
</dbReference>
<dbReference type="PANTHER" id="PTHR11609">
    <property type="entry name" value="PURINE BIOSYNTHESIS PROTEIN 6/7, PUR6/7"/>
    <property type="match status" value="1"/>
</dbReference>
<evidence type="ECO:0000313" key="7">
    <source>
        <dbReference type="EMBL" id="QUV95266.1"/>
    </source>
</evidence>
<dbReference type="HAMAP" id="MF_01928">
    <property type="entry name" value="PurK"/>
    <property type="match status" value="1"/>
</dbReference>